<feature type="domain" description="Peptidase C1A papain C-terminal" evidence="2">
    <location>
        <begin position="147"/>
        <end position="385"/>
    </location>
</feature>
<evidence type="ECO:0000313" key="3">
    <source>
        <dbReference type="EMBL" id="KYG68659.1"/>
    </source>
</evidence>
<keyword evidence="1" id="KW-0732">Signal</keyword>
<dbReference type="SUPFAM" id="SSF54001">
    <property type="entry name" value="Cysteine proteinases"/>
    <property type="match status" value="1"/>
</dbReference>
<reference evidence="3 4" key="1">
    <citation type="submission" date="2016-03" db="EMBL/GenBank/DDBJ databases">
        <authorList>
            <person name="Ploux O."/>
        </authorList>
    </citation>
    <scope>NUCLEOTIDE SEQUENCE [LARGE SCALE GENOMIC DNA]</scope>
    <source>
        <strain evidence="3 4">EC13</strain>
    </source>
</reference>
<evidence type="ECO:0000313" key="4">
    <source>
        <dbReference type="Proteomes" id="UP000075799"/>
    </source>
</evidence>
<evidence type="ECO:0000256" key="1">
    <source>
        <dbReference type="SAM" id="SignalP"/>
    </source>
</evidence>
<sequence length="418" mass="47496">MILLVFIQALLLSSFSHAQECDREAVREQMKFIVQNYTYRDVSRLVDMTKKDLQACNINNRNMGVSDNFLESLKTTSIRGEMSRIKDDIKNFSENGRVEMFETEYRLYAKRVGLSQAETDAFLKRYKEEGIKSAARERKTCTGVDMSKEMGPVRNQDSIGWCYAFAGADLVSYRLKKKISAADMAVTYNDGIISDIQKTFGSTAEKFQGGFTASAIDNAVQKGFCLEKDFPSEDNSRSNLKNTLKEIDSLGRQKLGIAGADCVQLHQASRVLFPNVKIGDLQKVLSESSSRNFIDNLADKTCNPRIKANLETENNMYLFDKKAMIRDLDEQLNKSNPVALGYDASNLMDRRDTEKTQMHASVIVGRRFNEKSGQCEYLLRNSWGRGCSYDPAYECKEGNIWIPKNDIMQRGKFLDYVK</sequence>
<proteinExistence type="predicted"/>
<dbReference type="AlphaFoldDB" id="A0A162GPV8"/>
<evidence type="ECO:0000259" key="2">
    <source>
        <dbReference type="Pfam" id="PF00112"/>
    </source>
</evidence>
<protein>
    <recommendedName>
        <fullName evidence="2">Peptidase C1A papain C-terminal domain-containing protein</fullName>
    </recommendedName>
</protein>
<dbReference type="GO" id="GO:0008234">
    <property type="term" value="F:cysteine-type peptidase activity"/>
    <property type="evidence" value="ECO:0007669"/>
    <property type="project" value="InterPro"/>
</dbReference>
<gene>
    <name evidence="3" type="ORF">AZI87_05335</name>
</gene>
<name>A0A162GPV8_BDEBC</name>
<dbReference type="OrthoDB" id="5288304at2"/>
<dbReference type="Pfam" id="PF00112">
    <property type="entry name" value="Peptidase_C1"/>
    <property type="match status" value="1"/>
</dbReference>
<dbReference type="InterPro" id="IPR038765">
    <property type="entry name" value="Papain-like_cys_pep_sf"/>
</dbReference>
<organism evidence="3 4">
    <name type="scientific">Bdellovibrio bacteriovorus</name>
    <dbReference type="NCBI Taxonomy" id="959"/>
    <lineage>
        <taxon>Bacteria</taxon>
        <taxon>Pseudomonadati</taxon>
        <taxon>Bdellovibrionota</taxon>
        <taxon>Bdellovibrionia</taxon>
        <taxon>Bdellovibrionales</taxon>
        <taxon>Pseudobdellovibrionaceae</taxon>
        <taxon>Bdellovibrio</taxon>
    </lineage>
</organism>
<dbReference type="InterPro" id="IPR000668">
    <property type="entry name" value="Peptidase_C1A_C"/>
</dbReference>
<dbReference type="EMBL" id="LUKD01000001">
    <property type="protein sequence ID" value="KYG68659.1"/>
    <property type="molecule type" value="Genomic_DNA"/>
</dbReference>
<dbReference type="Proteomes" id="UP000075799">
    <property type="component" value="Unassembled WGS sequence"/>
</dbReference>
<dbReference type="RefSeq" id="WP_063205353.1">
    <property type="nucleotide sequence ID" value="NZ_LUKD01000001.1"/>
</dbReference>
<dbReference type="Gene3D" id="3.90.70.10">
    <property type="entry name" value="Cysteine proteinases"/>
    <property type="match status" value="1"/>
</dbReference>
<feature type="chain" id="PRO_5007834523" description="Peptidase C1A papain C-terminal domain-containing protein" evidence="1">
    <location>
        <begin position="19"/>
        <end position="418"/>
    </location>
</feature>
<dbReference type="CDD" id="cd02619">
    <property type="entry name" value="Peptidase_C1"/>
    <property type="match status" value="1"/>
</dbReference>
<feature type="signal peptide" evidence="1">
    <location>
        <begin position="1"/>
        <end position="18"/>
    </location>
</feature>
<accession>A0A162GPV8</accession>
<dbReference type="GO" id="GO:0006508">
    <property type="term" value="P:proteolysis"/>
    <property type="evidence" value="ECO:0007669"/>
    <property type="project" value="InterPro"/>
</dbReference>
<comment type="caution">
    <text evidence="3">The sequence shown here is derived from an EMBL/GenBank/DDBJ whole genome shotgun (WGS) entry which is preliminary data.</text>
</comment>